<evidence type="ECO:0008006" key="3">
    <source>
        <dbReference type="Google" id="ProtNLM"/>
    </source>
</evidence>
<sequence length="65" mass="7129">MVLTDPTDPHRLLVIVHFDSPEAAVAWRHRPGVEREIASGGVIPDSVTIRILDRLPMPDGAIPPK</sequence>
<comment type="caution">
    <text evidence="1">The sequence shown here is derived from an EMBL/GenBank/DDBJ whole genome shotgun (WGS) entry which is preliminary data.</text>
</comment>
<name>A0ABC9Z3I2_9NOCA</name>
<proteinExistence type="predicted"/>
<reference evidence="2" key="1">
    <citation type="submission" date="2015-07" db="EMBL/GenBank/DDBJ databases">
        <title>Nocardia seriolae U-1 whole genome shotgun sequence.</title>
        <authorList>
            <person name="Imajoh M."/>
            <person name="Fukumoto Y."/>
            <person name="Sukeda M."/>
            <person name="Yamane J."/>
            <person name="Yamasaki K."/>
            <person name="Shimizu M."/>
            <person name="Ohnishi K."/>
            <person name="Oshima S."/>
        </authorList>
    </citation>
    <scope>NUCLEOTIDE SEQUENCE [LARGE SCALE GENOMIC DNA]</scope>
    <source>
        <strain evidence="2">U-1</strain>
    </source>
</reference>
<gene>
    <name evidence="1" type="ORF">NSK11_contig00138-0016</name>
</gene>
<accession>A0ABC9Z3I2</accession>
<dbReference type="AlphaFoldDB" id="A0ABC9Z3I2"/>
<evidence type="ECO:0000313" key="2">
    <source>
        <dbReference type="Proteomes" id="UP000037179"/>
    </source>
</evidence>
<dbReference type="Proteomes" id="UP000037179">
    <property type="component" value="Unassembled WGS sequence"/>
</dbReference>
<evidence type="ECO:0000313" key="1">
    <source>
        <dbReference type="EMBL" id="GAP32036.1"/>
    </source>
</evidence>
<dbReference type="EMBL" id="BBYQ01000138">
    <property type="protein sequence ID" value="GAP32036.1"/>
    <property type="molecule type" value="Genomic_DNA"/>
</dbReference>
<protein>
    <recommendedName>
        <fullName evidence="3">ABM domain-containing protein</fullName>
    </recommendedName>
</protein>
<reference evidence="1 2" key="2">
    <citation type="journal article" date="2016" name="Genome Announc.">
        <title>Draft Genome Sequence of Erythromycin- and Oxytetracycline-Sensitive Nocardia seriolae Strain U-1 (NBRC 110359).</title>
        <authorList>
            <person name="Imajoh M."/>
            <person name="Sukeda M."/>
            <person name="Shimizu M."/>
            <person name="Yamane J."/>
            <person name="Ohnishi K."/>
            <person name="Oshima S."/>
        </authorList>
    </citation>
    <scope>NUCLEOTIDE SEQUENCE [LARGE SCALE GENOMIC DNA]</scope>
    <source>
        <strain evidence="1 2">U-1</strain>
    </source>
</reference>
<keyword evidence="2" id="KW-1185">Reference proteome</keyword>
<organism evidence="1 2">
    <name type="scientific">Nocardia seriolae</name>
    <dbReference type="NCBI Taxonomy" id="37332"/>
    <lineage>
        <taxon>Bacteria</taxon>
        <taxon>Bacillati</taxon>
        <taxon>Actinomycetota</taxon>
        <taxon>Actinomycetes</taxon>
        <taxon>Mycobacteriales</taxon>
        <taxon>Nocardiaceae</taxon>
        <taxon>Nocardia</taxon>
    </lineage>
</organism>